<sequence>MNVLVIGANGQVGTHVVDKLKEAGHEPIAMVRNREQVSRFKDKGVKTVLGDLENEFEQAYHGAEAVVFAAGSGPNTGADKTILIDQEGAIKAMEHAQQYGVKRFVMLSSIAANTPEKGPDDLKHYLYAKGRADDYLRNQTNLDYTIVRPGGLTNEPGINEVEISENGVEFGNIPREDVASVMVQLLRNNSAVRKSYDLISGNTPISELVKS</sequence>
<feature type="domain" description="NAD(P)-binding" evidence="1">
    <location>
        <begin position="7"/>
        <end position="188"/>
    </location>
</feature>
<dbReference type="PANTHER" id="PTHR15020:SF50">
    <property type="entry name" value="UPF0659 PROTEIN YMR090W"/>
    <property type="match status" value="1"/>
</dbReference>
<proteinExistence type="predicted"/>
<dbReference type="Gene3D" id="3.40.50.720">
    <property type="entry name" value="NAD(P)-binding Rossmann-like Domain"/>
    <property type="match status" value="1"/>
</dbReference>
<dbReference type="InterPro" id="IPR036291">
    <property type="entry name" value="NAD(P)-bd_dom_sf"/>
</dbReference>
<evidence type="ECO:0000313" key="3">
    <source>
        <dbReference type="Proteomes" id="UP000030528"/>
    </source>
</evidence>
<evidence type="ECO:0000313" key="2">
    <source>
        <dbReference type="EMBL" id="KGX90560.1"/>
    </source>
</evidence>
<organism evidence="2 3">
    <name type="scientific">Pontibacillus halophilus JSM 076056 = DSM 19796</name>
    <dbReference type="NCBI Taxonomy" id="1385510"/>
    <lineage>
        <taxon>Bacteria</taxon>
        <taxon>Bacillati</taxon>
        <taxon>Bacillota</taxon>
        <taxon>Bacilli</taxon>
        <taxon>Bacillales</taxon>
        <taxon>Bacillaceae</taxon>
        <taxon>Pontibacillus</taxon>
    </lineage>
</organism>
<dbReference type="eggNOG" id="COG0702">
    <property type="taxonomic scope" value="Bacteria"/>
</dbReference>
<dbReference type="AlphaFoldDB" id="A0A0A5GHJ3"/>
<comment type="caution">
    <text evidence="2">The sequence shown here is derived from an EMBL/GenBank/DDBJ whole genome shotgun (WGS) entry which is preliminary data.</text>
</comment>
<reference evidence="2 3" key="1">
    <citation type="submission" date="2013-08" db="EMBL/GenBank/DDBJ databases">
        <authorList>
            <person name="Huang J."/>
            <person name="Wang G."/>
        </authorList>
    </citation>
    <scope>NUCLEOTIDE SEQUENCE [LARGE SCALE GENOMIC DNA]</scope>
    <source>
        <strain evidence="2 3">JSM 076056</strain>
    </source>
</reference>
<dbReference type="OrthoDB" id="9803892at2"/>
<dbReference type="SUPFAM" id="SSF51735">
    <property type="entry name" value="NAD(P)-binding Rossmann-fold domains"/>
    <property type="match status" value="1"/>
</dbReference>
<keyword evidence="3" id="KW-1185">Reference proteome</keyword>
<dbReference type="EMBL" id="AVPE01000014">
    <property type="protein sequence ID" value="KGX90560.1"/>
    <property type="molecule type" value="Genomic_DNA"/>
</dbReference>
<dbReference type="PANTHER" id="PTHR15020">
    <property type="entry name" value="FLAVIN REDUCTASE-RELATED"/>
    <property type="match status" value="1"/>
</dbReference>
<evidence type="ECO:0000259" key="1">
    <source>
        <dbReference type="Pfam" id="PF13460"/>
    </source>
</evidence>
<dbReference type="STRING" id="1385510.GCA_000425205_02973"/>
<dbReference type="InterPro" id="IPR016040">
    <property type="entry name" value="NAD(P)-bd_dom"/>
</dbReference>
<gene>
    <name evidence="2" type="ORF">N781_07150</name>
</gene>
<accession>A0A0A5GHJ3</accession>
<protein>
    <submittedName>
        <fullName evidence="2">Sugar epimerase</fullName>
    </submittedName>
</protein>
<dbReference type="RefSeq" id="WP_026801235.1">
    <property type="nucleotide sequence ID" value="NZ_AULI01000014.1"/>
</dbReference>
<dbReference type="Proteomes" id="UP000030528">
    <property type="component" value="Unassembled WGS sequence"/>
</dbReference>
<name>A0A0A5GHJ3_9BACI</name>
<dbReference type="CDD" id="cd05243">
    <property type="entry name" value="SDR_a5"/>
    <property type="match status" value="1"/>
</dbReference>
<dbReference type="Pfam" id="PF13460">
    <property type="entry name" value="NAD_binding_10"/>
    <property type="match status" value="1"/>
</dbReference>